<dbReference type="SUPFAM" id="SSF46785">
    <property type="entry name" value="Winged helix' DNA-binding domain"/>
    <property type="match status" value="1"/>
</dbReference>
<protein>
    <submittedName>
        <fullName evidence="1">MarR family transcriptional regulator</fullName>
    </submittedName>
</protein>
<name>A0ABW9R1E4_9ACTN</name>
<proteinExistence type="predicted"/>
<dbReference type="InterPro" id="IPR036388">
    <property type="entry name" value="WH-like_DNA-bd_sf"/>
</dbReference>
<dbReference type="InterPro" id="IPR036390">
    <property type="entry name" value="WH_DNA-bd_sf"/>
</dbReference>
<evidence type="ECO:0000313" key="1">
    <source>
        <dbReference type="EMBL" id="MST35277.1"/>
    </source>
</evidence>
<accession>A0ABW9R1E4</accession>
<evidence type="ECO:0000313" key="2">
    <source>
        <dbReference type="Proteomes" id="UP000437736"/>
    </source>
</evidence>
<gene>
    <name evidence="1" type="ORF">GHK86_21415</name>
</gene>
<keyword evidence="2" id="KW-1185">Reference proteome</keyword>
<sequence>MDETRAPAADDLDTIVDTVLEASRALLAVAARCLNDVAGDVTLIQYRSLVRLCSHGPQSLATLAEAVGVSRSTESRLCERLVR</sequence>
<comment type="caution">
    <text evidence="1">The sequence shown here is derived from an EMBL/GenBank/DDBJ whole genome shotgun (WGS) entry which is preliminary data.</text>
</comment>
<dbReference type="EMBL" id="WJHE01001576">
    <property type="protein sequence ID" value="MST35277.1"/>
    <property type="molecule type" value="Genomic_DNA"/>
</dbReference>
<feature type="non-terminal residue" evidence="1">
    <location>
        <position position="83"/>
    </location>
</feature>
<reference evidence="1 2" key="1">
    <citation type="submission" date="2019-11" db="EMBL/GenBank/DDBJ databases">
        <title>Acidiferrimicrobium australis gen. nov., sp. nov., an acidophilic and obligately heterotrophic, member of the Actinobacteria that catalyses dissimilatory oxido- reduction of iron isolated from metal-rich acidic water in Chile.</title>
        <authorList>
            <person name="Gonzalez D."/>
            <person name="Huber K."/>
            <person name="Hedrich S."/>
            <person name="Rojas-Villalobos C."/>
            <person name="Quatrini R."/>
            <person name="Dinamarca M.A."/>
            <person name="Schwarz A."/>
            <person name="Canales C."/>
            <person name="Nancucheo I."/>
        </authorList>
    </citation>
    <scope>NUCLEOTIDE SEQUENCE [LARGE SCALE GENOMIC DNA]</scope>
    <source>
        <strain evidence="1 2">USS-CCA1</strain>
    </source>
</reference>
<dbReference type="Gene3D" id="1.10.10.10">
    <property type="entry name" value="Winged helix-like DNA-binding domain superfamily/Winged helix DNA-binding domain"/>
    <property type="match status" value="1"/>
</dbReference>
<dbReference type="Proteomes" id="UP000437736">
    <property type="component" value="Unassembled WGS sequence"/>
</dbReference>
<organism evidence="1 2">
    <name type="scientific">Acidiferrimicrobium australe</name>
    <dbReference type="NCBI Taxonomy" id="2664430"/>
    <lineage>
        <taxon>Bacteria</taxon>
        <taxon>Bacillati</taxon>
        <taxon>Actinomycetota</taxon>
        <taxon>Acidimicrobiia</taxon>
        <taxon>Acidimicrobiales</taxon>
        <taxon>Acidimicrobiaceae</taxon>
        <taxon>Acidiferrimicrobium</taxon>
    </lineage>
</organism>